<name>A0A3N4GSG2_9ACTN</name>
<evidence type="ECO:0000256" key="1">
    <source>
        <dbReference type="SAM" id="MobiDB-lite"/>
    </source>
</evidence>
<organism evidence="2 3">
    <name type="scientific">Gordonia oryzae</name>
    <dbReference type="NCBI Taxonomy" id="2487349"/>
    <lineage>
        <taxon>Bacteria</taxon>
        <taxon>Bacillati</taxon>
        <taxon>Actinomycetota</taxon>
        <taxon>Actinomycetes</taxon>
        <taxon>Mycobacteriales</taxon>
        <taxon>Gordoniaceae</taxon>
        <taxon>Gordonia</taxon>
    </lineage>
</organism>
<dbReference type="Proteomes" id="UP000267536">
    <property type="component" value="Unassembled WGS sequence"/>
</dbReference>
<keyword evidence="3" id="KW-1185">Reference proteome</keyword>
<proteinExistence type="predicted"/>
<gene>
    <name evidence="2" type="ORF">EF294_04080</name>
</gene>
<evidence type="ECO:0000313" key="2">
    <source>
        <dbReference type="EMBL" id="RPA65913.1"/>
    </source>
</evidence>
<feature type="compositionally biased region" description="Basic residues" evidence="1">
    <location>
        <begin position="8"/>
        <end position="21"/>
    </location>
</feature>
<accession>A0A3N4GSG2</accession>
<protein>
    <submittedName>
        <fullName evidence="2">Uncharacterized protein</fullName>
    </submittedName>
</protein>
<dbReference type="AlphaFoldDB" id="A0A3N4GSG2"/>
<feature type="compositionally biased region" description="Basic and acidic residues" evidence="1">
    <location>
        <begin position="43"/>
        <end position="70"/>
    </location>
</feature>
<sequence length="126" mass="14250">MVTPPSSRRSRHPPRHGRATHLPRSQHPPRSTPRRSQPCPRWSRCEPRAASLETRRDNKPPNHIETETSKSRTPTTPHRQETDAETRCPQAELTTLPLASNTLARYTGTITPISHRGGAHDRIHSP</sequence>
<comment type="caution">
    <text evidence="2">The sequence shown here is derived from an EMBL/GenBank/DDBJ whole genome shotgun (WGS) entry which is preliminary data.</text>
</comment>
<reference evidence="2 3" key="1">
    <citation type="submission" date="2018-11" db="EMBL/GenBank/DDBJ databases">
        <title>Draft genome sequence of Gordonia sp. RS15-1S isolated from rice stems.</title>
        <authorList>
            <person name="Muangham S."/>
        </authorList>
    </citation>
    <scope>NUCLEOTIDE SEQUENCE [LARGE SCALE GENOMIC DNA]</scope>
    <source>
        <strain evidence="2 3">RS15-1S</strain>
    </source>
</reference>
<feature type="region of interest" description="Disordered" evidence="1">
    <location>
        <begin position="1"/>
        <end position="103"/>
    </location>
</feature>
<evidence type="ECO:0000313" key="3">
    <source>
        <dbReference type="Proteomes" id="UP000267536"/>
    </source>
</evidence>
<dbReference type="EMBL" id="RKMH01000002">
    <property type="protein sequence ID" value="RPA65913.1"/>
    <property type="molecule type" value="Genomic_DNA"/>
</dbReference>
<dbReference type="OrthoDB" id="9975614at2"/>